<sequence length="31" mass="3488">MPMLRGDVNALHAAFAAHSVIFVKNQHEARR</sequence>
<proteinExistence type="predicted"/>
<comment type="caution">
    <text evidence="1">The sequence shown here is derived from an EMBL/GenBank/DDBJ whole genome shotgun (WGS) entry which is preliminary data.</text>
</comment>
<protein>
    <submittedName>
        <fullName evidence="1">Uncharacterized protein</fullName>
    </submittedName>
</protein>
<evidence type="ECO:0000313" key="2">
    <source>
        <dbReference type="Proteomes" id="UP000295493"/>
    </source>
</evidence>
<accession>A0A4R6FLD5</accession>
<dbReference type="EMBL" id="SNWD01000006">
    <property type="protein sequence ID" value="TDN82332.1"/>
    <property type="molecule type" value="Genomic_DNA"/>
</dbReference>
<name>A0A4R6FLD5_9SPHN</name>
<reference evidence="1 2" key="1">
    <citation type="submission" date="2019-03" db="EMBL/GenBank/DDBJ databases">
        <title>Genomic Encyclopedia of Type Strains, Phase IV (KMG-IV): sequencing the most valuable type-strain genomes for metagenomic binning, comparative biology and taxonomic classification.</title>
        <authorList>
            <person name="Goeker M."/>
        </authorList>
    </citation>
    <scope>NUCLEOTIDE SEQUENCE [LARGE SCALE GENOMIC DNA]</scope>
    <source>
        <strain evidence="1 2">DSM 25059</strain>
    </source>
</reference>
<keyword evidence="2" id="KW-1185">Reference proteome</keyword>
<evidence type="ECO:0000313" key="1">
    <source>
        <dbReference type="EMBL" id="TDN82332.1"/>
    </source>
</evidence>
<dbReference type="Proteomes" id="UP000295493">
    <property type="component" value="Unassembled WGS sequence"/>
</dbReference>
<organism evidence="1 2">
    <name type="scientific">Stakelama pacifica</name>
    <dbReference type="NCBI Taxonomy" id="517720"/>
    <lineage>
        <taxon>Bacteria</taxon>
        <taxon>Pseudomonadati</taxon>
        <taxon>Pseudomonadota</taxon>
        <taxon>Alphaproteobacteria</taxon>
        <taxon>Sphingomonadales</taxon>
        <taxon>Sphingomonadaceae</taxon>
        <taxon>Stakelama</taxon>
    </lineage>
</organism>
<gene>
    <name evidence="1" type="ORF">EV664_106140</name>
</gene>
<dbReference type="AlphaFoldDB" id="A0A4R6FLD5"/>